<name>A0A6G0Y2W2_APHCR</name>
<feature type="non-terminal residue" evidence="1">
    <location>
        <position position="265"/>
    </location>
</feature>
<dbReference type="AlphaFoldDB" id="A0A6G0Y2W2"/>
<accession>A0A6G0Y2W2</accession>
<dbReference type="EMBL" id="VUJU01006536">
    <property type="protein sequence ID" value="KAF0748300.1"/>
    <property type="molecule type" value="Genomic_DNA"/>
</dbReference>
<keyword evidence="2" id="KW-1185">Reference proteome</keyword>
<comment type="caution">
    <text evidence="1">The sequence shown here is derived from an EMBL/GenBank/DDBJ whole genome shotgun (WGS) entry which is preliminary data.</text>
</comment>
<organism evidence="1 2">
    <name type="scientific">Aphis craccivora</name>
    <name type="common">Cowpea aphid</name>
    <dbReference type="NCBI Taxonomy" id="307492"/>
    <lineage>
        <taxon>Eukaryota</taxon>
        <taxon>Metazoa</taxon>
        <taxon>Ecdysozoa</taxon>
        <taxon>Arthropoda</taxon>
        <taxon>Hexapoda</taxon>
        <taxon>Insecta</taxon>
        <taxon>Pterygota</taxon>
        <taxon>Neoptera</taxon>
        <taxon>Paraneoptera</taxon>
        <taxon>Hemiptera</taxon>
        <taxon>Sternorrhyncha</taxon>
        <taxon>Aphidomorpha</taxon>
        <taxon>Aphidoidea</taxon>
        <taxon>Aphididae</taxon>
        <taxon>Aphidini</taxon>
        <taxon>Aphis</taxon>
        <taxon>Aphis</taxon>
    </lineage>
</organism>
<gene>
    <name evidence="1" type="ORF">FWK35_00022664</name>
</gene>
<evidence type="ECO:0000313" key="2">
    <source>
        <dbReference type="Proteomes" id="UP000478052"/>
    </source>
</evidence>
<dbReference type="Proteomes" id="UP000478052">
    <property type="component" value="Unassembled WGS sequence"/>
</dbReference>
<sequence>MAVGIFNDSVLRHCSSCCYSGNGTRSTAQDCVETHAISGGEGPWDGYRFSRYPTELNGGVCIRKKTPSYDMAWKLLLAVYNFIVLAHCGDCPNSGRSRQNCAYSRPPYILSRDSRGTGRSLLVSARACSPRLPTLCIIRISMCVNLLYTDYFLSDHKRACDGAICDPDTIQLLDWSGKIYQTNAALEKENLMFCYECNTMVNGKSCSNFTDKDEYSRFSTKCTGDRKTCMCRDVADFSETDLQELVGDIRDTTLGVPVFVESPTA</sequence>
<protein>
    <submittedName>
        <fullName evidence="1">Uncharacterized protein</fullName>
    </submittedName>
</protein>
<dbReference type="OrthoDB" id="6415465at2759"/>
<proteinExistence type="predicted"/>
<evidence type="ECO:0000313" key="1">
    <source>
        <dbReference type="EMBL" id="KAF0748300.1"/>
    </source>
</evidence>
<reference evidence="1 2" key="1">
    <citation type="submission" date="2019-08" db="EMBL/GenBank/DDBJ databases">
        <title>Whole genome of Aphis craccivora.</title>
        <authorList>
            <person name="Voronova N.V."/>
            <person name="Shulinski R.S."/>
            <person name="Bandarenka Y.V."/>
            <person name="Zhorov D.G."/>
            <person name="Warner D."/>
        </authorList>
    </citation>
    <scope>NUCLEOTIDE SEQUENCE [LARGE SCALE GENOMIC DNA]</scope>
    <source>
        <strain evidence="1">180601</strain>
        <tissue evidence="1">Whole Body</tissue>
    </source>
</reference>